<dbReference type="AlphaFoldDB" id="M2YL01"/>
<keyword evidence="2" id="KW-1185">Reference proteome</keyword>
<accession>M2YL01</accession>
<name>M2YL01_DOTSN</name>
<evidence type="ECO:0000313" key="1">
    <source>
        <dbReference type="EMBL" id="EME39545.1"/>
    </source>
</evidence>
<reference evidence="2" key="1">
    <citation type="journal article" date="2012" name="PLoS Genet.">
        <title>The genomes of the fungal plant pathogens Cladosporium fulvum and Dothistroma septosporum reveal adaptation to different hosts and lifestyles but also signatures of common ancestry.</title>
        <authorList>
            <person name="de Wit P.J.G.M."/>
            <person name="van der Burgt A."/>
            <person name="Oekmen B."/>
            <person name="Stergiopoulos I."/>
            <person name="Abd-Elsalam K.A."/>
            <person name="Aerts A.L."/>
            <person name="Bahkali A.H."/>
            <person name="Beenen H.G."/>
            <person name="Chettri P."/>
            <person name="Cox M.P."/>
            <person name="Datema E."/>
            <person name="de Vries R.P."/>
            <person name="Dhillon B."/>
            <person name="Ganley A.R."/>
            <person name="Griffiths S.A."/>
            <person name="Guo Y."/>
            <person name="Hamelin R.C."/>
            <person name="Henrissat B."/>
            <person name="Kabir M.S."/>
            <person name="Jashni M.K."/>
            <person name="Kema G."/>
            <person name="Klaubauf S."/>
            <person name="Lapidus A."/>
            <person name="Levasseur A."/>
            <person name="Lindquist E."/>
            <person name="Mehrabi R."/>
            <person name="Ohm R.A."/>
            <person name="Owen T.J."/>
            <person name="Salamov A."/>
            <person name="Schwelm A."/>
            <person name="Schijlen E."/>
            <person name="Sun H."/>
            <person name="van den Burg H.A."/>
            <person name="van Ham R.C.H.J."/>
            <person name="Zhang S."/>
            <person name="Goodwin S.B."/>
            <person name="Grigoriev I.V."/>
            <person name="Collemare J."/>
            <person name="Bradshaw R.E."/>
        </authorList>
    </citation>
    <scope>NUCLEOTIDE SEQUENCE [LARGE SCALE GENOMIC DNA]</scope>
    <source>
        <strain evidence="2">NZE10 / CBS 128990</strain>
    </source>
</reference>
<reference evidence="1 2" key="2">
    <citation type="journal article" date="2012" name="PLoS Pathog.">
        <title>Diverse lifestyles and strategies of plant pathogenesis encoded in the genomes of eighteen Dothideomycetes fungi.</title>
        <authorList>
            <person name="Ohm R.A."/>
            <person name="Feau N."/>
            <person name="Henrissat B."/>
            <person name="Schoch C.L."/>
            <person name="Horwitz B.A."/>
            <person name="Barry K.W."/>
            <person name="Condon B.J."/>
            <person name="Copeland A.C."/>
            <person name="Dhillon B."/>
            <person name="Glaser F."/>
            <person name="Hesse C.N."/>
            <person name="Kosti I."/>
            <person name="LaButti K."/>
            <person name="Lindquist E.A."/>
            <person name="Lucas S."/>
            <person name="Salamov A.A."/>
            <person name="Bradshaw R.E."/>
            <person name="Ciuffetti L."/>
            <person name="Hamelin R.C."/>
            <person name="Kema G.H.J."/>
            <person name="Lawrence C."/>
            <person name="Scott J.A."/>
            <person name="Spatafora J.W."/>
            <person name="Turgeon B.G."/>
            <person name="de Wit P.J.G.M."/>
            <person name="Zhong S."/>
            <person name="Goodwin S.B."/>
            <person name="Grigoriev I.V."/>
        </authorList>
    </citation>
    <scope>NUCLEOTIDE SEQUENCE [LARGE SCALE GENOMIC DNA]</scope>
    <source>
        <strain evidence="2">NZE10 / CBS 128990</strain>
    </source>
</reference>
<sequence length="85" mass="10206">MGRCRTNNAASPLWRLPQELPHVPTKWPYQITEMGIQRCNLRFEIDVDPHSPSVKRYAYFRLRTKYFLSTSSTGNAEMFHRYRER</sequence>
<organism evidence="1 2">
    <name type="scientific">Dothistroma septosporum (strain NZE10 / CBS 128990)</name>
    <name type="common">Red band needle blight fungus</name>
    <name type="synonym">Mycosphaerella pini</name>
    <dbReference type="NCBI Taxonomy" id="675120"/>
    <lineage>
        <taxon>Eukaryota</taxon>
        <taxon>Fungi</taxon>
        <taxon>Dikarya</taxon>
        <taxon>Ascomycota</taxon>
        <taxon>Pezizomycotina</taxon>
        <taxon>Dothideomycetes</taxon>
        <taxon>Dothideomycetidae</taxon>
        <taxon>Mycosphaerellales</taxon>
        <taxon>Mycosphaerellaceae</taxon>
        <taxon>Dothistroma</taxon>
    </lineage>
</organism>
<gene>
    <name evidence="1" type="ORF">DOTSEDRAFT_75269</name>
</gene>
<dbReference type="EMBL" id="KB446545">
    <property type="protein sequence ID" value="EME39545.1"/>
    <property type="molecule type" value="Genomic_DNA"/>
</dbReference>
<proteinExistence type="predicted"/>
<dbReference type="HOGENOM" id="CLU_2512605_0_0_1"/>
<protein>
    <submittedName>
        <fullName evidence="1">Uncharacterized protein</fullName>
    </submittedName>
</protein>
<dbReference type="Proteomes" id="UP000016933">
    <property type="component" value="Unassembled WGS sequence"/>
</dbReference>
<evidence type="ECO:0000313" key="2">
    <source>
        <dbReference type="Proteomes" id="UP000016933"/>
    </source>
</evidence>